<dbReference type="SUPFAM" id="SSF53067">
    <property type="entry name" value="Actin-like ATPase domain"/>
    <property type="match status" value="1"/>
</dbReference>
<comment type="caution">
    <text evidence="1">The sequence shown here is derived from an EMBL/GenBank/DDBJ whole genome shotgun (WGS) entry which is preliminary data.</text>
</comment>
<evidence type="ECO:0000313" key="1">
    <source>
        <dbReference type="EMBL" id="MBI3630862.1"/>
    </source>
</evidence>
<organism evidence="1 2">
    <name type="scientific">Candidatus Sungiibacteriota bacterium</name>
    <dbReference type="NCBI Taxonomy" id="2750080"/>
    <lineage>
        <taxon>Bacteria</taxon>
        <taxon>Candidatus Sungiibacteriota</taxon>
    </lineage>
</organism>
<evidence type="ECO:0008006" key="3">
    <source>
        <dbReference type="Google" id="ProtNLM"/>
    </source>
</evidence>
<sequence length="398" mass="43074">MNLFGFGVAPSKRREAMIDAGSHSVKALIVERDGPTRCPRVIKKMIMVSHAYGSAKGMIERIGHLVASFMKDDAFRPQRIVVGIGPSIAKCWVASWTWARERREPGVSAGELASVFKGLYGARRATDPLLFAVPLHAMVDGYPVPPDFLAAPQKAKDMQLLPRRRHQTQPVFLFQTFVAQFGPEVSAGLERIRTQWGGVPIDASPLAFLYRNAISEVLGMRDALVVDIGGEQTALVRVKDGVIFWMSSLPIGVHQAVRALAHSAGITPSEAEEAIRAYTQGMKSNTETTRVRQALLGVAAAWKEGFVAALDSAYQMGPMSQHVVLAGGGAAIPEFATMARESEWIRKYSHVSAPEVQILSGSRLFEGDSLGGTLIGPEDASLAALMKYAAYSSKNILS</sequence>
<dbReference type="InterPro" id="IPR043129">
    <property type="entry name" value="ATPase_NBD"/>
</dbReference>
<gene>
    <name evidence="1" type="ORF">HY221_00810</name>
</gene>
<dbReference type="AlphaFoldDB" id="A0A932R1A6"/>
<evidence type="ECO:0000313" key="2">
    <source>
        <dbReference type="Proteomes" id="UP000753196"/>
    </source>
</evidence>
<accession>A0A932R1A6</accession>
<name>A0A932R1A6_9BACT</name>
<reference evidence="1" key="1">
    <citation type="submission" date="2020-07" db="EMBL/GenBank/DDBJ databases">
        <title>Huge and variable diversity of episymbiotic CPR bacteria and DPANN archaea in groundwater ecosystems.</title>
        <authorList>
            <person name="He C.Y."/>
            <person name="Keren R."/>
            <person name="Whittaker M."/>
            <person name="Farag I.F."/>
            <person name="Doudna J."/>
            <person name="Cate J.H.D."/>
            <person name="Banfield J.F."/>
        </authorList>
    </citation>
    <scope>NUCLEOTIDE SEQUENCE</scope>
    <source>
        <strain evidence="1">NC_groundwater_973_Pr1_S-0.2um_54_13</strain>
    </source>
</reference>
<protein>
    <recommendedName>
        <fullName evidence="3">SHS2 domain-containing protein</fullName>
    </recommendedName>
</protein>
<dbReference type="Gene3D" id="3.30.420.40">
    <property type="match status" value="1"/>
</dbReference>
<dbReference type="Proteomes" id="UP000753196">
    <property type="component" value="Unassembled WGS sequence"/>
</dbReference>
<proteinExistence type="predicted"/>
<dbReference type="EMBL" id="JACQCR010000019">
    <property type="protein sequence ID" value="MBI3630862.1"/>
    <property type="molecule type" value="Genomic_DNA"/>
</dbReference>